<reference evidence="7 8" key="1">
    <citation type="journal article" date="2014" name="PLoS Genet.">
        <title>Analysis of the Phlebiopsis gigantea genome, transcriptome and secretome provides insight into its pioneer colonization strategies of wood.</title>
        <authorList>
            <person name="Hori C."/>
            <person name="Ishida T."/>
            <person name="Igarashi K."/>
            <person name="Samejima M."/>
            <person name="Suzuki H."/>
            <person name="Master E."/>
            <person name="Ferreira P."/>
            <person name="Ruiz-Duenas F.J."/>
            <person name="Held B."/>
            <person name="Canessa P."/>
            <person name="Larrondo L.F."/>
            <person name="Schmoll M."/>
            <person name="Druzhinina I.S."/>
            <person name="Kubicek C.P."/>
            <person name="Gaskell J.A."/>
            <person name="Kersten P."/>
            <person name="St John F."/>
            <person name="Glasner J."/>
            <person name="Sabat G."/>
            <person name="Splinter BonDurant S."/>
            <person name="Syed K."/>
            <person name="Yadav J."/>
            <person name="Mgbeahuruike A.C."/>
            <person name="Kovalchuk A."/>
            <person name="Asiegbu F.O."/>
            <person name="Lackner G."/>
            <person name="Hoffmeister D."/>
            <person name="Rencoret J."/>
            <person name="Gutierrez A."/>
            <person name="Sun H."/>
            <person name="Lindquist E."/>
            <person name="Barry K."/>
            <person name="Riley R."/>
            <person name="Grigoriev I.V."/>
            <person name="Henrissat B."/>
            <person name="Kues U."/>
            <person name="Berka R.M."/>
            <person name="Martinez A.T."/>
            <person name="Covert S.F."/>
            <person name="Blanchette R.A."/>
            <person name="Cullen D."/>
        </authorList>
    </citation>
    <scope>NUCLEOTIDE SEQUENCE [LARGE SCALE GENOMIC DNA]</scope>
    <source>
        <strain evidence="7 8">11061_1 CR5-6</strain>
    </source>
</reference>
<dbReference type="EMBL" id="KN840662">
    <property type="protein sequence ID" value="KIP02645.1"/>
    <property type="molecule type" value="Genomic_DNA"/>
</dbReference>
<keyword evidence="3" id="KW-0227">DNA damage</keyword>
<dbReference type="AlphaFoldDB" id="A0A0C3S3W1"/>
<sequence length="363" mass="39077">LSQMLFASVHDVRYFTSLMRGINFANRANVTLSVGGLIINVEEARTLLGTAYIFSEAFDQYIYNPNAGTAASATQGSEQEQVQDPPPNAAIEIPINTLVECLNIFGTAGLSSSSNSKETKTRRWRRVGEESDHEGGANDGPSDRRRGAGGGAGAAPSDNSRIDQFFGAEKRTGMRMSYAGPGYPLTFLIAEETGGPTATVELTTFEPEPQLELPFDADDAVLRIILKSSWLRDALSELDPSCEKLTIIGNPPPASGRAARMSEPRLRLKAAGTFGTTEMDYPSDKEVLETCDCTLPVSFSYSFKHIAKSARALQASHKTSLRIDGDGLLSLQFLMPAPTKKGGMGASNCAFIEFRCLALDDGQ</sequence>
<evidence type="ECO:0000256" key="3">
    <source>
        <dbReference type="ARBA" id="ARBA00022763"/>
    </source>
</evidence>
<evidence type="ECO:0000256" key="5">
    <source>
        <dbReference type="ARBA" id="ARBA00023242"/>
    </source>
</evidence>
<comment type="similarity">
    <text evidence="2">Belongs to the rad1 family.</text>
</comment>
<dbReference type="PRINTS" id="PR01245">
    <property type="entry name" value="RAD1REC1"/>
</dbReference>
<dbReference type="STRING" id="745531.A0A0C3S3W1"/>
<dbReference type="PANTHER" id="PTHR10870">
    <property type="entry name" value="CELL CYCLE CHECKPOINT PROTEIN RAD1"/>
    <property type="match status" value="1"/>
</dbReference>
<dbReference type="GO" id="GO:0000077">
    <property type="term" value="P:DNA damage checkpoint signaling"/>
    <property type="evidence" value="ECO:0007669"/>
    <property type="project" value="InterPro"/>
</dbReference>
<dbReference type="InterPro" id="IPR046938">
    <property type="entry name" value="DNA_clamp_sf"/>
</dbReference>
<gene>
    <name evidence="7" type="ORF">PHLGIDRAFT_78869</name>
</gene>
<dbReference type="InterPro" id="IPR003021">
    <property type="entry name" value="Rad1_Rec1_Rad17"/>
</dbReference>
<name>A0A0C3S3W1_PHLG1</name>
<feature type="compositionally biased region" description="Polar residues" evidence="6">
    <location>
        <begin position="70"/>
        <end position="82"/>
    </location>
</feature>
<accession>A0A0C3S3W1</accession>
<dbReference type="GO" id="GO:0006281">
    <property type="term" value="P:DNA repair"/>
    <property type="evidence" value="ECO:0007669"/>
    <property type="project" value="UniProtKB-KW"/>
</dbReference>
<evidence type="ECO:0000256" key="1">
    <source>
        <dbReference type="ARBA" id="ARBA00004123"/>
    </source>
</evidence>
<dbReference type="SUPFAM" id="SSF55979">
    <property type="entry name" value="DNA clamp"/>
    <property type="match status" value="1"/>
</dbReference>
<comment type="subcellular location">
    <subcellularLocation>
        <location evidence="1">Nucleus</location>
    </subcellularLocation>
</comment>
<feature type="region of interest" description="Disordered" evidence="6">
    <location>
        <begin position="70"/>
        <end position="89"/>
    </location>
</feature>
<dbReference type="GO" id="GO:0030896">
    <property type="term" value="C:checkpoint clamp complex"/>
    <property type="evidence" value="ECO:0007669"/>
    <property type="project" value="TreeGrafter"/>
</dbReference>
<dbReference type="Gene3D" id="3.70.10.10">
    <property type="match status" value="2"/>
</dbReference>
<dbReference type="Proteomes" id="UP000053257">
    <property type="component" value="Unassembled WGS sequence"/>
</dbReference>
<evidence type="ECO:0000256" key="2">
    <source>
        <dbReference type="ARBA" id="ARBA00010991"/>
    </source>
</evidence>
<protein>
    <recommendedName>
        <fullName evidence="9">Rad1-domain-containing protein</fullName>
    </recommendedName>
</protein>
<feature type="non-terminal residue" evidence="7">
    <location>
        <position position="1"/>
    </location>
</feature>
<proteinExistence type="inferred from homology"/>
<keyword evidence="8" id="KW-1185">Reference proteome</keyword>
<feature type="region of interest" description="Disordered" evidence="6">
    <location>
        <begin position="110"/>
        <end position="162"/>
    </location>
</feature>
<dbReference type="OrthoDB" id="337581at2759"/>
<dbReference type="PANTHER" id="PTHR10870:SF0">
    <property type="entry name" value="CELL CYCLE CHECKPOINT PROTEIN RAD1"/>
    <property type="match status" value="1"/>
</dbReference>
<evidence type="ECO:0000256" key="4">
    <source>
        <dbReference type="ARBA" id="ARBA00023204"/>
    </source>
</evidence>
<evidence type="ECO:0000313" key="7">
    <source>
        <dbReference type="EMBL" id="KIP02645.1"/>
    </source>
</evidence>
<evidence type="ECO:0000313" key="8">
    <source>
        <dbReference type="Proteomes" id="UP000053257"/>
    </source>
</evidence>
<evidence type="ECO:0008006" key="9">
    <source>
        <dbReference type="Google" id="ProtNLM"/>
    </source>
</evidence>
<keyword evidence="5" id="KW-0539">Nucleus</keyword>
<organism evidence="7 8">
    <name type="scientific">Phlebiopsis gigantea (strain 11061_1 CR5-6)</name>
    <name type="common">White-rot fungus</name>
    <name type="synonym">Peniophora gigantea</name>
    <dbReference type="NCBI Taxonomy" id="745531"/>
    <lineage>
        <taxon>Eukaryota</taxon>
        <taxon>Fungi</taxon>
        <taxon>Dikarya</taxon>
        <taxon>Basidiomycota</taxon>
        <taxon>Agaricomycotina</taxon>
        <taxon>Agaricomycetes</taxon>
        <taxon>Polyporales</taxon>
        <taxon>Phanerochaetaceae</taxon>
        <taxon>Phlebiopsis</taxon>
    </lineage>
</organism>
<feature type="compositionally biased region" description="Basic and acidic residues" evidence="6">
    <location>
        <begin position="117"/>
        <end position="146"/>
    </location>
</feature>
<dbReference type="HOGENOM" id="CLU_035332_1_0_1"/>
<dbReference type="Pfam" id="PF02144">
    <property type="entry name" value="Rad1"/>
    <property type="match status" value="1"/>
</dbReference>
<keyword evidence="4" id="KW-0234">DNA repair</keyword>
<evidence type="ECO:0000256" key="6">
    <source>
        <dbReference type="SAM" id="MobiDB-lite"/>
    </source>
</evidence>